<sequence length="209" mass="22789">LIETSRQTVSNLLIQRLFPVVVHIAIASTDSMVISGCCEVLRCYLAVGVDRVLDWHDDEGNNGIGYILHVTSRLLDPTGPLEHATSGGRLVCAILMRLQSHQLGENLDLLLRGTLARLSTLPLSGITGTPQSDVSGGQTVDEWDSGSVRGARQSLVFVFVLLFRLQPEAAIHFLASVPDLNGQPVMATILSLWCASQPFYFARAQVRIR</sequence>
<evidence type="ECO:0000313" key="1">
    <source>
        <dbReference type="WBParaSite" id="ECPE_0001288001-mRNA-1"/>
    </source>
</evidence>
<dbReference type="InterPro" id="IPR011989">
    <property type="entry name" value="ARM-like"/>
</dbReference>
<dbReference type="Gene3D" id="1.25.10.10">
    <property type="entry name" value="Leucine-rich Repeat Variant"/>
    <property type="match status" value="1"/>
</dbReference>
<dbReference type="WBParaSite" id="ECPE_0001288001-mRNA-1">
    <property type="protein sequence ID" value="ECPE_0001288001-mRNA-1"/>
    <property type="gene ID" value="ECPE_0001288001"/>
</dbReference>
<accession>A0A183B0V8</accession>
<reference evidence="1" key="1">
    <citation type="submission" date="2016-06" db="UniProtKB">
        <authorList>
            <consortium name="WormBaseParasite"/>
        </authorList>
    </citation>
    <scope>IDENTIFICATION</scope>
</reference>
<organism evidence="1">
    <name type="scientific">Echinostoma caproni</name>
    <dbReference type="NCBI Taxonomy" id="27848"/>
    <lineage>
        <taxon>Eukaryota</taxon>
        <taxon>Metazoa</taxon>
        <taxon>Spiralia</taxon>
        <taxon>Lophotrochozoa</taxon>
        <taxon>Platyhelminthes</taxon>
        <taxon>Trematoda</taxon>
        <taxon>Digenea</taxon>
        <taxon>Plagiorchiida</taxon>
        <taxon>Echinostomata</taxon>
        <taxon>Echinostomatoidea</taxon>
        <taxon>Echinostomatidae</taxon>
        <taxon>Echinostoma</taxon>
    </lineage>
</organism>
<proteinExistence type="predicted"/>
<name>A0A183B0V8_9TREM</name>
<dbReference type="AlphaFoldDB" id="A0A183B0V8"/>
<protein>
    <submittedName>
        <fullName evidence="1">RICTOR_N domain-containing protein</fullName>
    </submittedName>
</protein>